<dbReference type="Proteomes" id="UP001166093">
    <property type="component" value="Unassembled WGS sequence"/>
</dbReference>
<comment type="subunit">
    <text evidence="6">Component of the large ribosomal subunit. May bind IPO9 with low affinity.</text>
</comment>
<dbReference type="InterPro" id="IPR014722">
    <property type="entry name" value="Rib_uL2_dom2"/>
</dbReference>
<dbReference type="InterPro" id="IPR041997">
    <property type="entry name" value="Ribosomal_eL6_KOW"/>
</dbReference>
<proteinExistence type="inferred from homology"/>
<dbReference type="InterPro" id="IPR000915">
    <property type="entry name" value="60S_ribosomal_eL6"/>
</dbReference>
<evidence type="ECO:0000256" key="2">
    <source>
        <dbReference type="ARBA" id="ARBA00022980"/>
    </source>
</evidence>
<dbReference type="CDD" id="cd13156">
    <property type="entry name" value="KOW_RPL6"/>
    <property type="match status" value="1"/>
</dbReference>
<dbReference type="Pfam" id="PF01159">
    <property type="entry name" value="Ribosomal_L6e"/>
    <property type="match status" value="1"/>
</dbReference>
<accession>A0ABS2Y9A9</accession>
<evidence type="ECO:0000256" key="6">
    <source>
        <dbReference type="ARBA" id="ARBA00046388"/>
    </source>
</evidence>
<sequence>STGTVLILLTGPHRGNHAVFLKQLASGLLLVTGPLVLSHVPLRRAQQKSAIATNTQIDISSLKSPRTLTDSYFNKKRLHKLRHQKGEIFDTEKEKYQVTEQCKVDQAVDSQLMPLIGKIPQLRGCLRCSFFLTNRVYPHKLVF</sequence>
<gene>
    <name evidence="7" type="primary">Rpl6_2</name>
    <name evidence="7" type="ORF">GTO93_0016878</name>
</gene>
<organism evidence="7 8">
    <name type="scientific">Polyodon spathula</name>
    <name type="common">North American paddlefish</name>
    <name type="synonym">Squalus spathula</name>
    <dbReference type="NCBI Taxonomy" id="7913"/>
    <lineage>
        <taxon>Eukaryota</taxon>
        <taxon>Metazoa</taxon>
        <taxon>Chordata</taxon>
        <taxon>Craniata</taxon>
        <taxon>Vertebrata</taxon>
        <taxon>Euteleostomi</taxon>
        <taxon>Actinopterygii</taxon>
        <taxon>Chondrostei</taxon>
        <taxon>Acipenseriformes</taxon>
        <taxon>Polyodontidae</taxon>
        <taxon>Polyodon</taxon>
    </lineage>
</organism>
<comment type="similarity">
    <text evidence="1">Belongs to the eukaryotic ribosomal protein eL6 family.</text>
</comment>
<dbReference type="PANTHER" id="PTHR10715:SF0">
    <property type="entry name" value="LARGE RIBOSOMAL SUBUNIT PROTEIN EL6"/>
    <property type="match status" value="1"/>
</dbReference>
<dbReference type="SUPFAM" id="SSF50104">
    <property type="entry name" value="Translation proteins SH3-like domain"/>
    <property type="match status" value="1"/>
</dbReference>
<reference evidence="7" key="1">
    <citation type="journal article" date="2021" name="Cell">
        <title>Tracing the genetic footprints of vertebrate landing in non-teleost ray-finned fishes.</title>
        <authorList>
            <person name="Bi X."/>
            <person name="Wang K."/>
            <person name="Yang L."/>
            <person name="Pan H."/>
            <person name="Jiang H."/>
            <person name="Wei Q."/>
            <person name="Fang M."/>
            <person name="Yu H."/>
            <person name="Zhu C."/>
            <person name="Cai Y."/>
            <person name="He Y."/>
            <person name="Gan X."/>
            <person name="Zeng H."/>
            <person name="Yu D."/>
            <person name="Zhu Y."/>
            <person name="Jiang H."/>
            <person name="Qiu Q."/>
            <person name="Yang H."/>
            <person name="Zhang Y.E."/>
            <person name="Wang W."/>
            <person name="Zhu M."/>
            <person name="He S."/>
            <person name="Zhang G."/>
        </authorList>
    </citation>
    <scope>NUCLEOTIDE SEQUENCE</scope>
    <source>
        <strain evidence="7">Pddl_001</strain>
    </source>
</reference>
<dbReference type="PANTHER" id="PTHR10715">
    <property type="entry name" value="60S RIBOSOMAL PROTEIN L6"/>
    <property type="match status" value="1"/>
</dbReference>
<evidence type="ECO:0000313" key="7">
    <source>
        <dbReference type="EMBL" id="MBN3282532.1"/>
    </source>
</evidence>
<evidence type="ECO:0000313" key="8">
    <source>
        <dbReference type="Proteomes" id="UP001166093"/>
    </source>
</evidence>
<keyword evidence="2" id="KW-0689">Ribosomal protein</keyword>
<evidence type="ECO:0000256" key="5">
    <source>
        <dbReference type="ARBA" id="ARBA00035351"/>
    </source>
</evidence>
<evidence type="ECO:0000256" key="4">
    <source>
        <dbReference type="ARBA" id="ARBA00035233"/>
    </source>
</evidence>
<evidence type="ECO:0000256" key="3">
    <source>
        <dbReference type="ARBA" id="ARBA00023274"/>
    </source>
</evidence>
<keyword evidence="8" id="KW-1185">Reference proteome</keyword>
<keyword evidence="3" id="KW-0687">Ribonucleoprotein</keyword>
<name>A0ABS2Y9A9_POLSP</name>
<dbReference type="Gene3D" id="2.30.30.30">
    <property type="match status" value="1"/>
</dbReference>
<feature type="non-terminal residue" evidence="7">
    <location>
        <position position="143"/>
    </location>
</feature>
<feature type="non-terminal residue" evidence="7">
    <location>
        <position position="1"/>
    </location>
</feature>
<protein>
    <recommendedName>
        <fullName evidence="4">Large ribosomal subunit protein eL6</fullName>
    </recommendedName>
    <alternativeName>
        <fullName evidence="5">60S ribosomal protein L6</fullName>
    </alternativeName>
</protein>
<dbReference type="EMBL" id="JAAWVQ010118717">
    <property type="protein sequence ID" value="MBN3282532.1"/>
    <property type="molecule type" value="Genomic_DNA"/>
</dbReference>
<evidence type="ECO:0000256" key="1">
    <source>
        <dbReference type="ARBA" id="ARBA00010592"/>
    </source>
</evidence>
<dbReference type="InterPro" id="IPR008991">
    <property type="entry name" value="Translation_prot_SH3-like_sf"/>
</dbReference>
<comment type="caution">
    <text evidence="7">The sequence shown here is derived from an EMBL/GenBank/DDBJ whole genome shotgun (WGS) entry which is preliminary data.</text>
</comment>